<evidence type="ECO:0000256" key="3">
    <source>
        <dbReference type="ARBA" id="ARBA00022490"/>
    </source>
</evidence>
<dbReference type="GO" id="GO:0046872">
    <property type="term" value="F:metal ion binding"/>
    <property type="evidence" value="ECO:0007669"/>
    <property type="project" value="UniProtKB-KW"/>
</dbReference>
<dbReference type="GO" id="GO:0003872">
    <property type="term" value="F:6-phosphofructokinase activity"/>
    <property type="evidence" value="ECO:0007669"/>
    <property type="project" value="UniProtKB-UniRule"/>
</dbReference>
<dbReference type="PANTHER" id="PTHR43650">
    <property type="entry name" value="PYROPHOSPHATE--FRUCTOSE 6-PHOSPHATE 1-PHOSPHOTRANSFERASE"/>
    <property type="match status" value="1"/>
</dbReference>
<keyword evidence="8 10" id="KW-0324">Glycolysis</keyword>
<dbReference type="GO" id="GO:0009749">
    <property type="term" value="P:response to glucose"/>
    <property type="evidence" value="ECO:0007669"/>
    <property type="project" value="TreeGrafter"/>
</dbReference>
<organism evidence="13 14">
    <name type="scientific">Ectocarpus siliculosus</name>
    <name type="common">Brown alga</name>
    <name type="synonym">Conferva siliculosa</name>
    <dbReference type="NCBI Taxonomy" id="2880"/>
    <lineage>
        <taxon>Eukaryota</taxon>
        <taxon>Sar</taxon>
        <taxon>Stramenopiles</taxon>
        <taxon>Ochrophyta</taxon>
        <taxon>PX clade</taxon>
        <taxon>Phaeophyceae</taxon>
        <taxon>Ectocarpales</taxon>
        <taxon>Ectocarpaceae</taxon>
        <taxon>Ectocarpus</taxon>
    </lineage>
</organism>
<feature type="compositionally biased region" description="Basic and acidic residues" evidence="11">
    <location>
        <begin position="623"/>
        <end position="637"/>
    </location>
</feature>
<dbReference type="AlphaFoldDB" id="D7FV23"/>
<dbReference type="GO" id="GO:0005524">
    <property type="term" value="F:ATP binding"/>
    <property type="evidence" value="ECO:0007669"/>
    <property type="project" value="InterPro"/>
</dbReference>
<protein>
    <recommendedName>
        <fullName evidence="10">Pyrophosphate--fructose 6-phosphate 1-phosphotransferase</fullName>
        <ecNumber evidence="10">2.7.1.90</ecNumber>
    </recommendedName>
    <alternativeName>
        <fullName evidence="10">6-phosphofructokinase, pyrophosphate dependent</fullName>
    </alternativeName>
    <alternativeName>
        <fullName evidence="10">PPi-dependent phosphofructokinase</fullName>
        <shortName evidence="10">PPi-PFK</shortName>
    </alternativeName>
    <alternativeName>
        <fullName evidence="10">Pyrophosphate-dependent 6-phosphofructose-1-kinase</fullName>
    </alternativeName>
</protein>
<dbReference type="GO" id="GO:0005829">
    <property type="term" value="C:cytosol"/>
    <property type="evidence" value="ECO:0007669"/>
    <property type="project" value="TreeGrafter"/>
</dbReference>
<dbReference type="EC" id="2.7.1.90" evidence="10"/>
<feature type="domain" description="Phosphofructokinase" evidence="12">
    <location>
        <begin position="649"/>
        <end position="877"/>
    </location>
</feature>
<comment type="cofactor">
    <cofactor evidence="1 10">
        <name>Mg(2+)</name>
        <dbReference type="ChEBI" id="CHEBI:18420"/>
    </cofactor>
</comment>
<evidence type="ECO:0000256" key="5">
    <source>
        <dbReference type="ARBA" id="ARBA00022723"/>
    </source>
</evidence>
<sequence length="1147" mass="125321">MAPIDVVSTEQRCSFSKLQDERLASRCIKPRVVLAKSVHVMEREALGARDHHDRIKALFPSTYGRPRIELVPGGEADVFDKPLNMGVVLSGGQAPGGHNVIAGVFDFAKKCSPDSKVFGFLNGPAGVMKGICTEITPELMDAYRNTGGFDMLGSGRDKIETKEQMEASKKVAEELNLDGLIVIGGDDSNTNAAILAEYFESSGCKTKVNGCPKTIDGDLKNEYVPISFGFDTAAKTFSEEIGNVQLDALASQKYYHFIRLMGRAASNIALECALQTRPNVCLISEEVEAKGLSLKQIVDELVEMILKRADAGKNYGVVMLPEGLIEFIPEFNALISDINDVLASGIPTTIEGVVPALQPANRNVFNYLPQSIKMQLLLDRDPHGNVQVAKIETEVLLAQAVEAELEKLAAEGKYAAKFAPQFHSFGYEGRCALPSHFDCSYCYALGYTAGALTSKGMNALMACANNLDMPIEDWTVGGVPITMMCHMERRKGKDKPVIMKALVELDGPRSQPFQAFAAEREKWMEHDMYRAPGAIQFYSEGARNANMTLMYELLGEKAKALTQCDLSETAAPEPVAMGASKFLFRPATKATRSHVERARLDYEPKVPGCLKSRSLEGVELEADERSQSSKQADRGPLERMFPSTYGARLLQVLGVVGGTVGLFEQSTVEVTDELLDAYRNQGGFDLLGRSRDSIRTEAELAKAKEACAALDLDGLVVIGGNTTATDAAYLSEYFHTAGLKTSVACVPCTISGGMKNNFVESAVGFDTAVKVYSQLVGNTAIDGASARKYWYFMRLMGQDPSHIALEVAMQTHPNMVLLAEDVRAKRWSLQDIVREISDVVQARSDKGKNFGTIVIPEGLVAAIPEMEVLIEEIDALYVEHAGPESSSNTLSREEVQERLTVWSKALLASLPAFIQEELCLERQSNHRVQLSQIETEKMLVCFVEEELRKRKEAGSYKGNFSAVCSHLGYQARSALPSNFDCDYAFTLGGAVAILMHRRMSGYLATVTGLKEPVEGWKGGGVPLTSLLGADDQEKLPTGQCRPRVPPTPINLRGDAYLSLQKVLANGQRKDLYRNPGPVQFAGDTADNRLMSLELETDDYLGQLAELRGALRGIQESCRPGCSSNILKLSTKTLQNLTEIMELQAHFA</sequence>
<keyword evidence="5 10" id="KW-0479">Metal-binding</keyword>
<evidence type="ECO:0000256" key="8">
    <source>
        <dbReference type="ARBA" id="ARBA00023152"/>
    </source>
</evidence>
<feature type="binding site" evidence="10">
    <location>
        <begin position="214"/>
        <end position="216"/>
    </location>
    <ligand>
        <name>substrate</name>
    </ligand>
</feature>
<dbReference type="EMBL" id="FN649760">
    <property type="protein sequence ID" value="CBJ31829.1"/>
    <property type="molecule type" value="Genomic_DNA"/>
</dbReference>
<dbReference type="STRING" id="2880.D7FV23"/>
<dbReference type="GO" id="GO:0006002">
    <property type="term" value="P:fructose 6-phosphate metabolic process"/>
    <property type="evidence" value="ECO:0007669"/>
    <property type="project" value="InterPro"/>
</dbReference>
<dbReference type="GO" id="GO:0047334">
    <property type="term" value="F:diphosphate-fructose-6-phosphate 1-phosphotransferase activity"/>
    <property type="evidence" value="ECO:0007669"/>
    <property type="project" value="UniProtKB-EC"/>
</dbReference>
<reference evidence="13 14" key="1">
    <citation type="journal article" date="2010" name="Nature">
        <title>The Ectocarpus genome and the independent evolution of multicellularity in brown algae.</title>
        <authorList>
            <person name="Cock J.M."/>
            <person name="Sterck L."/>
            <person name="Rouze P."/>
            <person name="Scornet D."/>
            <person name="Allen A.E."/>
            <person name="Amoutzias G."/>
            <person name="Anthouard V."/>
            <person name="Artiguenave F."/>
            <person name="Aury J.M."/>
            <person name="Badger J.H."/>
            <person name="Beszteri B."/>
            <person name="Billiau K."/>
            <person name="Bonnet E."/>
            <person name="Bothwell J.H."/>
            <person name="Bowler C."/>
            <person name="Boyen C."/>
            <person name="Brownlee C."/>
            <person name="Carrano C.J."/>
            <person name="Charrier B."/>
            <person name="Cho G.Y."/>
            <person name="Coelho S.M."/>
            <person name="Collen J."/>
            <person name="Corre E."/>
            <person name="Da Silva C."/>
            <person name="Delage L."/>
            <person name="Delaroque N."/>
            <person name="Dittami S.M."/>
            <person name="Doulbeau S."/>
            <person name="Elias M."/>
            <person name="Farnham G."/>
            <person name="Gachon C.M."/>
            <person name="Gschloessl B."/>
            <person name="Heesch S."/>
            <person name="Jabbari K."/>
            <person name="Jubin C."/>
            <person name="Kawai H."/>
            <person name="Kimura K."/>
            <person name="Kloareg B."/>
            <person name="Kupper F.C."/>
            <person name="Lang D."/>
            <person name="Le Bail A."/>
            <person name="Leblanc C."/>
            <person name="Lerouge P."/>
            <person name="Lohr M."/>
            <person name="Lopez P.J."/>
            <person name="Martens C."/>
            <person name="Maumus F."/>
            <person name="Michel G."/>
            <person name="Miranda-Saavedra D."/>
            <person name="Morales J."/>
            <person name="Moreau H."/>
            <person name="Motomura T."/>
            <person name="Nagasato C."/>
            <person name="Napoli C.A."/>
            <person name="Nelson D.R."/>
            <person name="Nyvall-Collen P."/>
            <person name="Peters A.F."/>
            <person name="Pommier C."/>
            <person name="Potin P."/>
            <person name="Poulain J."/>
            <person name="Quesneville H."/>
            <person name="Read B."/>
            <person name="Rensing S.A."/>
            <person name="Ritter A."/>
            <person name="Rousvoal S."/>
            <person name="Samanta M."/>
            <person name="Samson G."/>
            <person name="Schroeder D.C."/>
            <person name="Segurens B."/>
            <person name="Strittmatter M."/>
            <person name="Tonon T."/>
            <person name="Tregear J.W."/>
            <person name="Valentin K."/>
            <person name="von Dassow P."/>
            <person name="Yamagishi T."/>
            <person name="Van de Peer Y."/>
            <person name="Wincker P."/>
        </authorList>
    </citation>
    <scope>NUCLEOTIDE SEQUENCE [LARGE SCALE GENOMIC DNA]</scope>
    <source>
        <strain evidence="14">Ec32 / CCAP1310/4</strain>
    </source>
</reference>
<feature type="region of interest" description="Disordered" evidence="11">
    <location>
        <begin position="617"/>
        <end position="637"/>
    </location>
</feature>
<dbReference type="InterPro" id="IPR022953">
    <property type="entry name" value="ATP_PFK"/>
</dbReference>
<dbReference type="Gene3D" id="3.40.50.450">
    <property type="match status" value="2"/>
</dbReference>
<dbReference type="NCBIfam" id="NF005482">
    <property type="entry name" value="PRK07085.1"/>
    <property type="match status" value="1"/>
</dbReference>
<dbReference type="InterPro" id="IPR035966">
    <property type="entry name" value="PKF_sf"/>
</dbReference>
<feature type="active site" description="Proton acceptor" evidence="10">
    <location>
        <position position="216"/>
    </location>
</feature>
<dbReference type="OrthoDB" id="537915at2759"/>
<feature type="binding site" evidence="10">
    <location>
        <begin position="427"/>
        <end position="430"/>
    </location>
    <ligand>
        <name>substrate</name>
    </ligand>
</feature>
<dbReference type="NCBIfam" id="TIGR02477">
    <property type="entry name" value="PFKA_PPi"/>
    <property type="match status" value="1"/>
</dbReference>
<feature type="site" description="Important for catalytic activity and substrate specificity; stabilizes the transition state when the phosphoryl donor is PPi; prevents ATP from binding by mimicking the alpha-phosphate group of ATP" evidence="10">
    <location>
        <position position="187"/>
    </location>
</feature>
<feature type="binding site" evidence="10">
    <location>
        <begin position="253"/>
        <end position="254"/>
    </location>
    <ligand>
        <name>substrate</name>
        <note>ligand shared between dimeric partners</note>
    </ligand>
</feature>
<feature type="domain" description="Phosphofructokinase" evidence="12">
    <location>
        <begin position="85"/>
        <end position="326"/>
    </location>
</feature>
<dbReference type="Gene3D" id="3.40.50.460">
    <property type="entry name" value="Phosphofructokinase domain"/>
    <property type="match status" value="2"/>
</dbReference>
<evidence type="ECO:0000256" key="10">
    <source>
        <dbReference type="HAMAP-Rule" id="MF_03185"/>
    </source>
</evidence>
<evidence type="ECO:0000256" key="1">
    <source>
        <dbReference type="ARBA" id="ARBA00001946"/>
    </source>
</evidence>
<evidence type="ECO:0000256" key="9">
    <source>
        <dbReference type="ARBA" id="ARBA00048072"/>
    </source>
</evidence>
<evidence type="ECO:0000256" key="2">
    <source>
        <dbReference type="ARBA" id="ARBA00003138"/>
    </source>
</evidence>
<evidence type="ECO:0000256" key="6">
    <source>
        <dbReference type="ARBA" id="ARBA00022777"/>
    </source>
</evidence>
<keyword evidence="14" id="KW-1185">Reference proteome</keyword>
<evidence type="ECO:0000313" key="14">
    <source>
        <dbReference type="Proteomes" id="UP000002630"/>
    </source>
</evidence>
<comment type="function">
    <text evidence="2 10">Catalyzes the phosphorylation of D-fructose 6-phosphate, the first committing step of glycolysis. Uses inorganic phosphate (PPi) as phosphoryl donor instead of ATP like common ATP-dependent phosphofructokinases (ATP-PFKs), which renders the reaction reversible, and can thus function both in glycolysis and gluconeogenesis. Consistently, PPi-PFK can replace the enzymes of both the forward (ATP-PFK) and reverse (fructose-bisphosphatase (FBPase)) reactions.</text>
</comment>
<keyword evidence="7 10" id="KW-0460">Magnesium</keyword>
<evidence type="ECO:0000256" key="4">
    <source>
        <dbReference type="ARBA" id="ARBA00022679"/>
    </source>
</evidence>
<comment type="pathway">
    <text evidence="10">Carbohydrate degradation; glycolysis; D-glyceraldehyde 3-phosphate and glycerone phosphate from D-glucose: step 3/4.</text>
</comment>
<dbReference type="InterPro" id="IPR011183">
    <property type="entry name" value="PfpB_PPi_PFK"/>
</dbReference>
<evidence type="ECO:0000256" key="11">
    <source>
        <dbReference type="SAM" id="MobiDB-lite"/>
    </source>
</evidence>
<feature type="binding site" evidence="10">
    <location>
        <position position="322"/>
    </location>
    <ligand>
        <name>substrate</name>
    </ligand>
</feature>
<evidence type="ECO:0000256" key="7">
    <source>
        <dbReference type="ARBA" id="ARBA00022842"/>
    </source>
</evidence>
<gene>
    <name evidence="13" type="ORF">Esi_0286_0022</name>
</gene>
<name>D7FV23_ECTSI</name>
<comment type="similarity">
    <text evidence="10">Belongs to the phosphofructokinase type A (PFKA) family. PPi-dependent PFK group II subfamily. Clade 'Long' sub-subfamily.</text>
</comment>
<dbReference type="PRINTS" id="PR00476">
    <property type="entry name" value="PHFRCTKINASE"/>
</dbReference>
<dbReference type="HAMAP" id="MF_01980">
    <property type="entry name" value="Phosphofructokinase_II_Long"/>
    <property type="match status" value="1"/>
</dbReference>
<comment type="activity regulation">
    <text evidence="10">Non-allosteric.</text>
</comment>
<dbReference type="eggNOG" id="KOG2440">
    <property type="taxonomic scope" value="Eukaryota"/>
</dbReference>
<comment type="caution">
    <text evidence="10">Lacks conserved residue(s) required for the propagation of feature annotation.</text>
</comment>
<dbReference type="Gene3D" id="1.10.10.480">
    <property type="entry name" value="Phosphofructokinase, domain 3"/>
    <property type="match status" value="2"/>
</dbReference>
<dbReference type="Proteomes" id="UP000002630">
    <property type="component" value="Unassembled WGS sequence"/>
</dbReference>
<feature type="site" description="Important for catalytic activity; stabilizes the transition state when the phosphoryl donor is PPi" evidence="10">
    <location>
        <position position="213"/>
    </location>
</feature>
<dbReference type="InParanoid" id="D7FV23"/>
<dbReference type="FunCoup" id="D7FV23">
    <property type="interactions" value="30"/>
</dbReference>
<keyword evidence="4 10" id="KW-0808">Transferase</keyword>
<comment type="subunit">
    <text evidence="10">Homodimer or monomer.</text>
</comment>
<dbReference type="SUPFAM" id="SSF53784">
    <property type="entry name" value="Phosphofructokinase"/>
    <property type="match status" value="2"/>
</dbReference>
<dbReference type="Pfam" id="PF00365">
    <property type="entry name" value="PFK"/>
    <property type="match status" value="2"/>
</dbReference>
<dbReference type="InterPro" id="IPR000023">
    <property type="entry name" value="Phosphofructokinase_dom"/>
</dbReference>
<comment type="catalytic activity">
    <reaction evidence="9 10">
        <text>beta-D-fructose 6-phosphate + diphosphate = beta-D-fructose 1,6-bisphosphate + phosphate + H(+)</text>
        <dbReference type="Rhea" id="RHEA:13613"/>
        <dbReference type="ChEBI" id="CHEBI:15378"/>
        <dbReference type="ChEBI" id="CHEBI:32966"/>
        <dbReference type="ChEBI" id="CHEBI:33019"/>
        <dbReference type="ChEBI" id="CHEBI:43474"/>
        <dbReference type="ChEBI" id="CHEBI:57634"/>
        <dbReference type="EC" id="2.7.1.90"/>
    </reaction>
</comment>
<accession>D7FV23</accession>
<dbReference type="UniPathway" id="UPA00109">
    <property type="reaction ID" value="UER00182"/>
</dbReference>
<feature type="binding site" evidence="10">
    <location>
        <begin position="261"/>
        <end position="263"/>
    </location>
    <ligand>
        <name>substrate</name>
    </ligand>
</feature>
<feature type="binding site" evidence="10">
    <location>
        <position position="186"/>
    </location>
    <ligand>
        <name>Mg(2+)</name>
        <dbReference type="ChEBI" id="CHEBI:18420"/>
        <note>catalytic</note>
    </ligand>
</feature>
<proteinExistence type="inferred from homology"/>
<dbReference type="PANTHER" id="PTHR43650:SF1">
    <property type="entry name" value="PYROPHOSPHATE--FRUCTOSE 6-PHOSPHATE 1-PHOSPHOTRANSFERASE SUBUNIT BETA 2"/>
    <property type="match status" value="1"/>
</dbReference>
<evidence type="ECO:0000313" key="13">
    <source>
        <dbReference type="EMBL" id="CBJ31829.1"/>
    </source>
</evidence>
<keyword evidence="3 10" id="KW-0963">Cytoplasm</keyword>
<comment type="subcellular location">
    <subcellularLocation>
        <location evidence="10">Cytoplasm</location>
    </subcellularLocation>
</comment>
<feature type="binding site" evidence="10">
    <location>
        <position position="92"/>
    </location>
    <ligand>
        <name>diphosphate</name>
        <dbReference type="ChEBI" id="CHEBI:33019"/>
    </ligand>
</feature>
<keyword evidence="6 10" id="KW-0418">Kinase</keyword>
<evidence type="ECO:0000259" key="12">
    <source>
        <dbReference type="Pfam" id="PF00365"/>
    </source>
</evidence>